<gene>
    <name evidence="7" type="ORF">UFOPK2855_00027</name>
</gene>
<evidence type="ECO:0000256" key="5">
    <source>
        <dbReference type="ARBA" id="ARBA00023136"/>
    </source>
</evidence>
<evidence type="ECO:0000256" key="3">
    <source>
        <dbReference type="ARBA" id="ARBA00022692"/>
    </source>
</evidence>
<dbReference type="GO" id="GO:0015658">
    <property type="term" value="F:branched-chain amino acid transmembrane transporter activity"/>
    <property type="evidence" value="ECO:0007669"/>
    <property type="project" value="InterPro"/>
</dbReference>
<comment type="subcellular location">
    <subcellularLocation>
        <location evidence="1">Cell membrane</location>
        <topology evidence="1">Multi-pass membrane protein</topology>
    </subcellularLocation>
</comment>
<evidence type="ECO:0000256" key="4">
    <source>
        <dbReference type="ARBA" id="ARBA00022989"/>
    </source>
</evidence>
<keyword evidence="5 6" id="KW-0472">Membrane</keyword>
<evidence type="ECO:0000256" key="1">
    <source>
        <dbReference type="ARBA" id="ARBA00004651"/>
    </source>
</evidence>
<dbReference type="GO" id="GO:0005886">
    <property type="term" value="C:plasma membrane"/>
    <property type="evidence" value="ECO:0007669"/>
    <property type="project" value="UniProtKB-SubCell"/>
</dbReference>
<dbReference type="InterPro" id="IPR043428">
    <property type="entry name" value="LivM-like"/>
</dbReference>
<keyword evidence="3 6" id="KW-0812">Transmembrane</keyword>
<keyword evidence="2" id="KW-1003">Cell membrane</keyword>
<feature type="transmembrane region" description="Helical" evidence="6">
    <location>
        <begin position="310"/>
        <end position="326"/>
    </location>
</feature>
<dbReference type="Pfam" id="PF02653">
    <property type="entry name" value="BPD_transp_2"/>
    <property type="match status" value="1"/>
</dbReference>
<proteinExistence type="predicted"/>
<feature type="transmembrane region" description="Helical" evidence="6">
    <location>
        <begin position="216"/>
        <end position="236"/>
    </location>
</feature>
<evidence type="ECO:0000256" key="6">
    <source>
        <dbReference type="SAM" id="Phobius"/>
    </source>
</evidence>
<name>A0A6J6TPX2_9ZZZZ</name>
<protein>
    <submittedName>
        <fullName evidence="7">Unannotated protein</fullName>
    </submittedName>
</protein>
<keyword evidence="4 6" id="KW-1133">Transmembrane helix</keyword>
<feature type="transmembrane region" description="Helical" evidence="6">
    <location>
        <begin position="163"/>
        <end position="186"/>
    </location>
</feature>
<accession>A0A6J6TPX2</accession>
<evidence type="ECO:0000313" key="7">
    <source>
        <dbReference type="EMBL" id="CAB4748623.1"/>
    </source>
</evidence>
<sequence length="343" mass="37588">MAEVKGLVDVDLIKIIENTIRASIGVDAIYFAIAALGLNIHFGYTGMLNFGQAAFMACGSYGLGMTAQYFGVGLWWGIPLGIFLVIILSLIVGIPTLRLRADYLAIVTIATAEIVRLFVRSVKFRKVFGGTEGISSFSSQYRDLSPFEPGKEYGFGPFTYTGYSLYTILIGWGLVGIFSLFTWQLMRSPWGRVVKGIREDEDAVRSLGKNVYAYKMQALVIGGVIGMFAGMILALDRGSVQPDNYSRMVTFYILTALVLGGLAKVAGSVVGSMLFWLLFVFSDNVLREMTRNGPLRISGVTIIESNQVGAVNYMFVGIGLMLLIVFRPQGLFGNRQEMALDGR</sequence>
<feature type="transmembrane region" description="Helical" evidence="6">
    <location>
        <begin position="74"/>
        <end position="97"/>
    </location>
</feature>
<feature type="transmembrane region" description="Helical" evidence="6">
    <location>
        <begin position="248"/>
        <end position="281"/>
    </location>
</feature>
<feature type="transmembrane region" description="Helical" evidence="6">
    <location>
        <begin position="24"/>
        <end position="44"/>
    </location>
</feature>
<dbReference type="PANTHER" id="PTHR30482">
    <property type="entry name" value="HIGH-AFFINITY BRANCHED-CHAIN AMINO ACID TRANSPORT SYSTEM PERMEASE"/>
    <property type="match status" value="1"/>
</dbReference>
<dbReference type="InterPro" id="IPR001851">
    <property type="entry name" value="ABC_transp_permease"/>
</dbReference>
<organism evidence="7">
    <name type="scientific">freshwater metagenome</name>
    <dbReference type="NCBI Taxonomy" id="449393"/>
    <lineage>
        <taxon>unclassified sequences</taxon>
        <taxon>metagenomes</taxon>
        <taxon>ecological metagenomes</taxon>
    </lineage>
</organism>
<reference evidence="7" key="1">
    <citation type="submission" date="2020-05" db="EMBL/GenBank/DDBJ databases">
        <authorList>
            <person name="Chiriac C."/>
            <person name="Salcher M."/>
            <person name="Ghai R."/>
            <person name="Kavagutti S V."/>
        </authorList>
    </citation>
    <scope>NUCLEOTIDE SEQUENCE</scope>
</reference>
<dbReference type="CDD" id="cd06581">
    <property type="entry name" value="TM_PBP1_LivM_like"/>
    <property type="match status" value="1"/>
</dbReference>
<dbReference type="AlphaFoldDB" id="A0A6J6TPX2"/>
<evidence type="ECO:0000256" key="2">
    <source>
        <dbReference type="ARBA" id="ARBA00022475"/>
    </source>
</evidence>
<dbReference type="PANTHER" id="PTHR30482:SF10">
    <property type="entry name" value="HIGH-AFFINITY BRANCHED-CHAIN AMINO ACID TRANSPORT PROTEIN BRAE"/>
    <property type="match status" value="1"/>
</dbReference>
<dbReference type="EMBL" id="CAEZZK010000003">
    <property type="protein sequence ID" value="CAB4748623.1"/>
    <property type="molecule type" value="Genomic_DNA"/>
</dbReference>